<feature type="domain" description="C2H2-type" evidence="8">
    <location>
        <begin position="257"/>
        <end position="286"/>
    </location>
</feature>
<dbReference type="Proteomes" id="UP000078561">
    <property type="component" value="Unassembled WGS sequence"/>
</dbReference>
<dbReference type="InterPro" id="IPR043359">
    <property type="entry name" value="GLI-like"/>
</dbReference>
<keyword evidence="6" id="KW-0539">Nucleus</keyword>
<dbReference type="SUPFAM" id="SSF57667">
    <property type="entry name" value="beta-beta-alpha zinc fingers"/>
    <property type="match status" value="1"/>
</dbReference>
<dbReference type="PANTHER" id="PTHR45718:SF4">
    <property type="entry name" value="TRANSCRIPTIONAL ACTIVATOR CUBITUS INTERRUPTUS"/>
    <property type="match status" value="1"/>
</dbReference>
<dbReference type="Gene3D" id="3.30.160.60">
    <property type="entry name" value="Classic Zinc Finger"/>
    <property type="match status" value="4"/>
</dbReference>
<keyword evidence="3" id="KW-0677">Repeat</keyword>
<dbReference type="STRING" id="4829.A0A168MKM0"/>
<evidence type="ECO:0000256" key="2">
    <source>
        <dbReference type="ARBA" id="ARBA00022723"/>
    </source>
</evidence>
<accession>A0A168MKM0</accession>
<keyword evidence="5" id="KW-0862">Zinc</keyword>
<evidence type="ECO:0000256" key="6">
    <source>
        <dbReference type="ARBA" id="ARBA00023242"/>
    </source>
</evidence>
<dbReference type="GO" id="GO:0000978">
    <property type="term" value="F:RNA polymerase II cis-regulatory region sequence-specific DNA binding"/>
    <property type="evidence" value="ECO:0007669"/>
    <property type="project" value="TreeGrafter"/>
</dbReference>
<name>A0A168MKM0_ABSGL</name>
<dbReference type="GO" id="GO:0008270">
    <property type="term" value="F:zinc ion binding"/>
    <property type="evidence" value="ECO:0007669"/>
    <property type="project" value="UniProtKB-KW"/>
</dbReference>
<dbReference type="Pfam" id="PF00096">
    <property type="entry name" value="zf-C2H2"/>
    <property type="match status" value="2"/>
</dbReference>
<dbReference type="InParanoid" id="A0A168MKM0"/>
<proteinExistence type="predicted"/>
<dbReference type="PROSITE" id="PS00028">
    <property type="entry name" value="ZINC_FINGER_C2H2_1"/>
    <property type="match status" value="2"/>
</dbReference>
<evidence type="ECO:0000256" key="1">
    <source>
        <dbReference type="ARBA" id="ARBA00004123"/>
    </source>
</evidence>
<dbReference type="PROSITE" id="PS50157">
    <property type="entry name" value="ZINC_FINGER_C2H2_2"/>
    <property type="match status" value="3"/>
</dbReference>
<dbReference type="InterPro" id="IPR013087">
    <property type="entry name" value="Znf_C2H2_type"/>
</dbReference>
<protein>
    <recommendedName>
        <fullName evidence="8">C2H2-type domain-containing protein</fullName>
    </recommendedName>
</protein>
<feature type="domain" description="C2H2-type" evidence="8">
    <location>
        <begin position="287"/>
        <end position="316"/>
    </location>
</feature>
<evidence type="ECO:0000313" key="9">
    <source>
        <dbReference type="EMBL" id="SAL98716.1"/>
    </source>
</evidence>
<dbReference type="PANTHER" id="PTHR45718">
    <property type="entry name" value="TRANSCRIPTIONAL ACTIVATOR CUBITUS INTERRUPTUS"/>
    <property type="match status" value="1"/>
</dbReference>
<gene>
    <name evidence="9" type="primary">ABSGL_04272.1 scaffold 5264</name>
</gene>
<feature type="domain" description="C2H2-type" evidence="8">
    <location>
        <begin position="229"/>
        <end position="256"/>
    </location>
</feature>
<evidence type="ECO:0000256" key="5">
    <source>
        <dbReference type="ARBA" id="ARBA00022833"/>
    </source>
</evidence>
<keyword evidence="2" id="KW-0479">Metal-binding</keyword>
<dbReference type="EMBL" id="LT552303">
    <property type="protein sequence ID" value="SAL98716.1"/>
    <property type="molecule type" value="Genomic_DNA"/>
</dbReference>
<evidence type="ECO:0000256" key="7">
    <source>
        <dbReference type="PROSITE-ProRule" id="PRU00042"/>
    </source>
</evidence>
<organism evidence="9">
    <name type="scientific">Absidia glauca</name>
    <name type="common">Pin mould</name>
    <dbReference type="NCBI Taxonomy" id="4829"/>
    <lineage>
        <taxon>Eukaryota</taxon>
        <taxon>Fungi</taxon>
        <taxon>Fungi incertae sedis</taxon>
        <taxon>Mucoromycota</taxon>
        <taxon>Mucoromycotina</taxon>
        <taxon>Mucoromycetes</taxon>
        <taxon>Mucorales</taxon>
        <taxon>Cunninghamellaceae</taxon>
        <taxon>Absidia</taxon>
    </lineage>
</organism>
<sequence>MSSNNISLKYGMDNFTQEQPQFDSAIVPTNHTQMPSWITTKLDDVIPLWPDVYDEGLFPLLSHQQHFYQPTPFHHHHHPHHLSSFDEPSSSTGTISDLLSASNSSCKVASLSSSPSTCSSLPSPSNHNAYYPISSGVAQISTPDTALPPTAMTPLTSLHHWTRETLIARVMILEQELIQRNSSESLKQDGWQCRWDACDVVTSTLEQLTDHLYRIHVGKGKPTYFCGWTGCARHDKPFTKRHKMYNHIRTHTGERPFVCRTPGCQKRFSRPDSLSTHQKTHSNVRPFVCVDCGKTYFHARSLRKHLKASQHTSKVTS</sequence>
<comment type="subcellular location">
    <subcellularLocation>
        <location evidence="1">Nucleus</location>
    </subcellularLocation>
</comment>
<evidence type="ECO:0000256" key="3">
    <source>
        <dbReference type="ARBA" id="ARBA00022737"/>
    </source>
</evidence>
<evidence type="ECO:0000259" key="8">
    <source>
        <dbReference type="PROSITE" id="PS50157"/>
    </source>
</evidence>
<evidence type="ECO:0000256" key="4">
    <source>
        <dbReference type="ARBA" id="ARBA00022771"/>
    </source>
</evidence>
<keyword evidence="10" id="KW-1185">Reference proteome</keyword>
<dbReference type="SMART" id="SM00355">
    <property type="entry name" value="ZnF_C2H2"/>
    <property type="match status" value="4"/>
</dbReference>
<reference evidence="9" key="1">
    <citation type="submission" date="2016-04" db="EMBL/GenBank/DDBJ databases">
        <authorList>
            <person name="Evans L.H."/>
            <person name="Alamgir A."/>
            <person name="Owens N."/>
            <person name="Weber N.D."/>
            <person name="Virtaneva K."/>
            <person name="Barbian K."/>
            <person name="Babar A."/>
            <person name="Rosenke K."/>
        </authorList>
    </citation>
    <scope>NUCLEOTIDE SEQUENCE [LARGE SCALE GENOMIC DNA]</scope>
    <source>
        <strain evidence="9">CBS 101.48</strain>
    </source>
</reference>
<dbReference type="InterPro" id="IPR036236">
    <property type="entry name" value="Znf_C2H2_sf"/>
</dbReference>
<keyword evidence="4 7" id="KW-0863">Zinc-finger</keyword>
<evidence type="ECO:0000313" key="10">
    <source>
        <dbReference type="Proteomes" id="UP000078561"/>
    </source>
</evidence>
<dbReference type="OrthoDB" id="654211at2759"/>
<dbReference type="AlphaFoldDB" id="A0A168MKM0"/>
<dbReference type="InterPro" id="IPR056436">
    <property type="entry name" value="Znf-C2H2_ZIC1-5/GLI1-3-like"/>
</dbReference>
<dbReference type="GO" id="GO:0005634">
    <property type="term" value="C:nucleus"/>
    <property type="evidence" value="ECO:0007669"/>
    <property type="project" value="UniProtKB-SubCell"/>
</dbReference>
<dbReference type="GO" id="GO:0000981">
    <property type="term" value="F:DNA-binding transcription factor activity, RNA polymerase II-specific"/>
    <property type="evidence" value="ECO:0007669"/>
    <property type="project" value="TreeGrafter"/>
</dbReference>
<dbReference type="FunFam" id="3.30.160.60:FF:002343">
    <property type="entry name" value="Zinc finger protein 33A"/>
    <property type="match status" value="1"/>
</dbReference>
<dbReference type="Pfam" id="PF23561">
    <property type="entry name" value="zf-C2H2_15"/>
    <property type="match status" value="1"/>
</dbReference>